<dbReference type="OrthoDB" id="9758307at2"/>
<dbReference type="Proteomes" id="UP000181901">
    <property type="component" value="Unassembled WGS sequence"/>
</dbReference>
<dbReference type="RefSeq" id="WP_071546859.1">
    <property type="nucleotide sequence ID" value="NZ_LKAQ01000004.1"/>
</dbReference>
<dbReference type="GO" id="GO:0071973">
    <property type="term" value="P:bacterial-type flagellum-dependent cell motility"/>
    <property type="evidence" value="ECO:0007669"/>
    <property type="project" value="InterPro"/>
</dbReference>
<keyword evidence="3" id="KW-1185">Reference proteome</keyword>
<dbReference type="InterPro" id="IPR013384">
    <property type="entry name" value="Flagell_FlgL"/>
</dbReference>
<evidence type="ECO:0000259" key="1">
    <source>
        <dbReference type="Pfam" id="PF00669"/>
    </source>
</evidence>
<name>A0A1J5MZF1_9BACT</name>
<dbReference type="InterPro" id="IPR001492">
    <property type="entry name" value="Flagellin"/>
</dbReference>
<sequence>MRVTQQMLFNRYVYNLNTSLSSLMDLNIKAQTQKAINKPSDDPTGMTRILDHRDTLRSLDQYGENISTAKGWLGSADEALMQVSTILTRAKELATQVATGTVDADNREQVSYEMRSLFEQLISLSNSDFEDKSIFAGHKTDGAAFKQIMWLTTNDEDFGRNAEFTVNGSSDTTVLVQYYDTTGATPVGGNMNLSDPNLGVRYSIDGGRTWKTDATMNFTGTEGVLNLPQSGTSVSFHGDTAIKVNDPTDVAVSDGTWMWIRPSAQYVGDDEDAPPQVDSLGPGVGLLSAAASGSFLDTNVTIRIDNQSAVTMDQAIQYSYSLDGGINWVTGNVAQADTSANEAVLSVANGGILTLTSNGSNQLRPGQQFVIHPRVAAINLDVSDSEQIQVNHVGKDIFGGIYMDPDVILSSNGSILTLGSLNASRAFLSNGAPNMALSIQGQDEDSMNLFEVMGNLVAFAETNNQTGCQQSLANLVKAQEHIVNSIAVVGGRQNRLAISENIVDGLTLNEKSLLSSIEDADVSELMTDLAQQQIVYESVLRSTSMIMQLNLSKFI</sequence>
<keyword evidence="2" id="KW-0969">Cilium</keyword>
<keyword evidence="2" id="KW-0282">Flagellum</keyword>
<proteinExistence type="predicted"/>
<dbReference type="GO" id="GO:0009424">
    <property type="term" value="C:bacterial-type flagellum hook"/>
    <property type="evidence" value="ECO:0007669"/>
    <property type="project" value="InterPro"/>
</dbReference>
<dbReference type="PANTHER" id="PTHR42792">
    <property type="entry name" value="FLAGELLIN"/>
    <property type="match status" value="1"/>
</dbReference>
<protein>
    <submittedName>
        <fullName evidence="2">Flagellar hook-associated protein 3</fullName>
    </submittedName>
</protein>
<comment type="caution">
    <text evidence="2">The sequence shown here is derived from an EMBL/GenBank/DDBJ whole genome shotgun (WGS) entry which is preliminary data.</text>
</comment>
<dbReference type="Gene3D" id="1.20.1330.10">
    <property type="entry name" value="f41 fragment of flagellin, N-terminal domain"/>
    <property type="match status" value="2"/>
</dbReference>
<accession>A0A1J5MZF1</accession>
<dbReference type="AlphaFoldDB" id="A0A1J5MZF1"/>
<dbReference type="Pfam" id="PF00669">
    <property type="entry name" value="Flagellin_N"/>
    <property type="match status" value="1"/>
</dbReference>
<dbReference type="NCBIfam" id="TIGR02550">
    <property type="entry name" value="flagell_flgL"/>
    <property type="match status" value="1"/>
</dbReference>
<feature type="domain" description="Flagellin N-terminal" evidence="1">
    <location>
        <begin position="10"/>
        <end position="140"/>
    </location>
</feature>
<dbReference type="InterPro" id="IPR001029">
    <property type="entry name" value="Flagellin_N"/>
</dbReference>
<keyword evidence="2" id="KW-0966">Cell projection</keyword>
<reference evidence="2 3" key="1">
    <citation type="submission" date="2015-09" db="EMBL/GenBank/DDBJ databases">
        <title>Genome of Desulfovibrio dechloracetivorans BerOc1, a mercury methylating strain isolated from highly hydrocarbons and metals contaminated coastal sediments.</title>
        <authorList>
            <person name="Goni Urriza M."/>
            <person name="Gassie C."/>
            <person name="Bouchez O."/>
            <person name="Klopp C."/>
            <person name="Ranchou-Peyruse A."/>
            <person name="Remy G."/>
        </authorList>
    </citation>
    <scope>NUCLEOTIDE SEQUENCE [LARGE SCALE GENOMIC DNA]</scope>
    <source>
        <strain evidence="2 3">BerOc1</strain>
    </source>
</reference>
<dbReference type="EMBL" id="LKAQ01000004">
    <property type="protein sequence ID" value="OIQ51370.1"/>
    <property type="molecule type" value="Genomic_DNA"/>
</dbReference>
<evidence type="ECO:0000313" key="3">
    <source>
        <dbReference type="Proteomes" id="UP000181901"/>
    </source>
</evidence>
<gene>
    <name evidence="2" type="primary">flgL_2</name>
    <name evidence="2" type="ORF">BerOc1_03321</name>
</gene>
<dbReference type="SUPFAM" id="SSF64518">
    <property type="entry name" value="Phase 1 flagellin"/>
    <property type="match status" value="1"/>
</dbReference>
<dbReference type="PANTHER" id="PTHR42792:SF1">
    <property type="entry name" value="FLAGELLAR HOOK-ASSOCIATED PROTEIN 3"/>
    <property type="match status" value="1"/>
</dbReference>
<dbReference type="GO" id="GO:0005198">
    <property type="term" value="F:structural molecule activity"/>
    <property type="evidence" value="ECO:0007669"/>
    <property type="project" value="InterPro"/>
</dbReference>
<evidence type="ECO:0000313" key="2">
    <source>
        <dbReference type="EMBL" id="OIQ51370.1"/>
    </source>
</evidence>
<organism evidence="2 3">
    <name type="scientific">Pseudodesulfovibrio hydrargyri</name>
    <dbReference type="NCBI Taxonomy" id="2125990"/>
    <lineage>
        <taxon>Bacteria</taxon>
        <taxon>Pseudomonadati</taxon>
        <taxon>Thermodesulfobacteriota</taxon>
        <taxon>Desulfovibrionia</taxon>
        <taxon>Desulfovibrionales</taxon>
        <taxon>Desulfovibrionaceae</taxon>
    </lineage>
</organism>